<keyword evidence="1" id="KW-1133">Transmembrane helix</keyword>
<evidence type="ECO:0000313" key="3">
    <source>
        <dbReference type="EMBL" id="MDB8017824.1"/>
    </source>
</evidence>
<sequence length="458" mass="50056">MKLFTKSMEPNTTLGVAERVAYMSGNIGIALINTIVATFLMFFYTDVMMLNAGIIGTILMVSRLFDGVTDIIMGMIVDRTHSKYGKARVWVIRTCIPYAISGLLLVCVPGGMTELVQYIYVFITYNICNSVFLTALYVPYNAMTCNITSNPYERGVLGIFVLFGATFGTLAVQSTVDAATKALGGDQRAWQIVVGIYAICGLILHLICFFGTKERCGSTSEKVKIHAKEEMRSLFTNKYWILAIMTILFVMFFTAFTGGAGLYFAKGVLGDTAYYAQFANFMSVTQMISLFIAFVPMKKWGKRNTLMIGLTIMAIGTGIQCIWGNNLTMLIVCSVLKGLGGGFAAGVGYGLVADTIDYGEWKTGTKAEGVGMAAMTFVTKVSAGFAGAIIGWINEMGGYEAAAAVQNAKAVFGLKVSFSYLPFIFCALGFVLMIFYDLDKIFPQIQADLEKRRENKNK</sequence>
<gene>
    <name evidence="3" type="ORF">PNE45_07235</name>
    <name evidence="2" type="ORF">T1815_13671</name>
</gene>
<dbReference type="Gene3D" id="1.20.1250.20">
    <property type="entry name" value="MFS general substrate transporter like domains"/>
    <property type="match status" value="1"/>
</dbReference>
<evidence type="ECO:0000256" key="1">
    <source>
        <dbReference type="SAM" id="Phobius"/>
    </source>
</evidence>
<feature type="transmembrane region" description="Helical" evidence="1">
    <location>
        <begin position="274"/>
        <end position="294"/>
    </location>
</feature>
<feature type="transmembrane region" description="Helical" evidence="1">
    <location>
        <begin position="20"/>
        <end position="44"/>
    </location>
</feature>
<dbReference type="CDD" id="cd17332">
    <property type="entry name" value="MFS_MelB_like"/>
    <property type="match status" value="1"/>
</dbReference>
<dbReference type="EMBL" id="JAQLYE010000010">
    <property type="protein sequence ID" value="MDB8017824.1"/>
    <property type="molecule type" value="Genomic_DNA"/>
</dbReference>
<evidence type="ECO:0000313" key="2">
    <source>
        <dbReference type="EMBL" id="CRL36552.1"/>
    </source>
</evidence>
<feature type="transmembrane region" description="Helical" evidence="1">
    <location>
        <begin position="373"/>
        <end position="393"/>
    </location>
</feature>
<feature type="transmembrane region" description="Helical" evidence="1">
    <location>
        <begin position="50"/>
        <end position="77"/>
    </location>
</feature>
<protein>
    <submittedName>
        <fullName evidence="3">MFS transporter</fullName>
    </submittedName>
    <submittedName>
        <fullName evidence="2">Sugar (Glycoside-Pentoside-Hexuronide) transporter</fullName>
    </submittedName>
</protein>
<dbReference type="InterPro" id="IPR036259">
    <property type="entry name" value="MFS_trans_sf"/>
</dbReference>
<name>A0A0M6WL16_9FIRM</name>
<feature type="transmembrane region" description="Helical" evidence="1">
    <location>
        <begin position="118"/>
        <end position="140"/>
    </location>
</feature>
<dbReference type="Proteomes" id="UP000049472">
    <property type="component" value="Unassembled WGS sequence"/>
</dbReference>
<evidence type="ECO:0000313" key="4">
    <source>
        <dbReference type="Proteomes" id="UP000049472"/>
    </source>
</evidence>
<dbReference type="InterPro" id="IPR001927">
    <property type="entry name" value="Na/Gal_symport"/>
</dbReference>
<reference evidence="3" key="3">
    <citation type="submission" date="2023-01" db="EMBL/GenBank/DDBJ databases">
        <title>Human gut microbiome strain richness.</title>
        <authorList>
            <person name="Chen-Liaw A."/>
        </authorList>
    </citation>
    <scope>NUCLEOTIDE SEQUENCE</scope>
    <source>
        <strain evidence="3">1001283st1_D2_1001283B150209_150212</strain>
    </source>
</reference>
<feature type="transmembrane region" description="Helical" evidence="1">
    <location>
        <begin position="239"/>
        <end position="262"/>
    </location>
</feature>
<keyword evidence="1" id="KW-0472">Membrane</keyword>
<feature type="transmembrane region" description="Helical" evidence="1">
    <location>
        <begin position="192"/>
        <end position="212"/>
    </location>
</feature>
<proteinExistence type="predicted"/>
<accession>A0A0M6WL16</accession>
<keyword evidence="4" id="KW-1185">Reference proteome</keyword>
<dbReference type="GO" id="GO:0015293">
    <property type="term" value="F:symporter activity"/>
    <property type="evidence" value="ECO:0007669"/>
    <property type="project" value="InterPro"/>
</dbReference>
<dbReference type="RefSeq" id="WP_055061632.1">
    <property type="nucleotide sequence ID" value="NZ_CVRQ01000017.1"/>
</dbReference>
<reference evidence="2" key="1">
    <citation type="submission" date="2015-05" db="EMBL/GenBank/DDBJ databases">
        <authorList>
            <person name="Wang D.B."/>
            <person name="Wang M."/>
        </authorList>
    </citation>
    <scope>NUCLEOTIDE SEQUENCE [LARGE SCALE GENOMIC DNA]</scope>
    <source>
        <strain evidence="2">T1-815</strain>
    </source>
</reference>
<dbReference type="GO" id="GO:0006814">
    <property type="term" value="P:sodium ion transport"/>
    <property type="evidence" value="ECO:0007669"/>
    <property type="project" value="InterPro"/>
</dbReference>
<reference evidence="4" key="2">
    <citation type="submission" date="2015-05" db="EMBL/GenBank/DDBJ databases">
        <authorList>
            <consortium name="Pathogen Informatics"/>
        </authorList>
    </citation>
    <scope>NUCLEOTIDE SEQUENCE [LARGE SCALE GENOMIC DNA]</scope>
    <source>
        <strain evidence="4">T1-815</strain>
    </source>
</reference>
<dbReference type="AlphaFoldDB" id="A0A0M6WL16"/>
<feature type="transmembrane region" description="Helical" evidence="1">
    <location>
        <begin position="89"/>
        <end position="112"/>
    </location>
</feature>
<organism evidence="2 4">
    <name type="scientific">Agathobacter rectalis</name>
    <dbReference type="NCBI Taxonomy" id="39491"/>
    <lineage>
        <taxon>Bacteria</taxon>
        <taxon>Bacillati</taxon>
        <taxon>Bacillota</taxon>
        <taxon>Clostridia</taxon>
        <taxon>Lachnospirales</taxon>
        <taxon>Lachnospiraceae</taxon>
        <taxon>Agathobacter</taxon>
    </lineage>
</organism>
<dbReference type="SUPFAM" id="SSF103473">
    <property type="entry name" value="MFS general substrate transporter"/>
    <property type="match status" value="1"/>
</dbReference>
<dbReference type="InterPro" id="IPR039672">
    <property type="entry name" value="MFS_2"/>
</dbReference>
<dbReference type="GO" id="GO:0005886">
    <property type="term" value="C:plasma membrane"/>
    <property type="evidence" value="ECO:0007669"/>
    <property type="project" value="TreeGrafter"/>
</dbReference>
<dbReference type="EMBL" id="CVRQ01000017">
    <property type="protein sequence ID" value="CRL36552.1"/>
    <property type="molecule type" value="Genomic_DNA"/>
</dbReference>
<dbReference type="GO" id="GO:0008643">
    <property type="term" value="P:carbohydrate transport"/>
    <property type="evidence" value="ECO:0007669"/>
    <property type="project" value="InterPro"/>
</dbReference>
<feature type="transmembrane region" description="Helical" evidence="1">
    <location>
        <begin position="152"/>
        <end position="172"/>
    </location>
</feature>
<dbReference type="PANTHER" id="PTHR11328:SF24">
    <property type="entry name" value="MAJOR FACILITATOR SUPERFAMILY (MFS) PROFILE DOMAIN-CONTAINING PROTEIN"/>
    <property type="match status" value="1"/>
</dbReference>
<dbReference type="Proteomes" id="UP001212823">
    <property type="component" value="Unassembled WGS sequence"/>
</dbReference>
<dbReference type="PANTHER" id="PTHR11328">
    <property type="entry name" value="MAJOR FACILITATOR SUPERFAMILY DOMAIN-CONTAINING PROTEIN"/>
    <property type="match status" value="1"/>
</dbReference>
<dbReference type="NCBIfam" id="TIGR00792">
    <property type="entry name" value="gph"/>
    <property type="match status" value="1"/>
</dbReference>
<dbReference type="Pfam" id="PF13347">
    <property type="entry name" value="MFS_2"/>
    <property type="match status" value="1"/>
</dbReference>
<feature type="transmembrane region" description="Helical" evidence="1">
    <location>
        <begin position="418"/>
        <end position="436"/>
    </location>
</feature>
<feature type="transmembrane region" description="Helical" evidence="1">
    <location>
        <begin position="329"/>
        <end position="352"/>
    </location>
</feature>
<keyword evidence="1" id="KW-0812">Transmembrane</keyword>